<dbReference type="InterPro" id="IPR036249">
    <property type="entry name" value="Thioredoxin-like_sf"/>
</dbReference>
<dbReference type="Proteomes" id="UP000028135">
    <property type="component" value="Unassembled WGS sequence"/>
</dbReference>
<reference evidence="1 2" key="1">
    <citation type="submission" date="2014-05" db="EMBL/GenBank/DDBJ databases">
        <title>Genome Announcement of Sphingobium lucknowense F2.</title>
        <authorList>
            <person name="Lal R."/>
            <person name="Negi V."/>
            <person name="Lata P."/>
            <person name="Sangwan N."/>
            <person name="Gupta S.K."/>
            <person name="Rao D.L.N."/>
            <person name="Das S."/>
        </authorList>
    </citation>
    <scope>NUCLEOTIDE SEQUENCE [LARGE SCALE GENOMIC DNA]</scope>
    <source>
        <strain evidence="1 2">F2</strain>
    </source>
</reference>
<accession>A0A8E1C4I3</accession>
<dbReference type="Pfam" id="PF06986">
    <property type="entry name" value="F_T4SS_TraN"/>
    <property type="match status" value="1"/>
</dbReference>
<evidence type="ECO:0000313" key="1">
    <source>
        <dbReference type="EMBL" id="KER38181.1"/>
    </source>
</evidence>
<dbReference type="InterPro" id="IPR014111">
    <property type="entry name" value="T4SS_TraF-like"/>
</dbReference>
<dbReference type="InterPro" id="IPR039555">
    <property type="entry name" value="TraF/TrbB"/>
</dbReference>
<comment type="caution">
    <text evidence="1">The sequence shown here is derived from an EMBL/GenBank/DDBJ whole genome shotgun (WGS) entry which is preliminary data.</text>
</comment>
<proteinExistence type="predicted"/>
<evidence type="ECO:0008006" key="3">
    <source>
        <dbReference type="Google" id="ProtNLM"/>
    </source>
</evidence>
<dbReference type="SUPFAM" id="SSF52833">
    <property type="entry name" value="Thioredoxin-like"/>
    <property type="match status" value="1"/>
</dbReference>
<dbReference type="EMBL" id="JANF02000004">
    <property type="protein sequence ID" value="KER38181.1"/>
    <property type="molecule type" value="Genomic_DNA"/>
</dbReference>
<gene>
    <name evidence="1" type="ORF">AL00_02305</name>
</gene>
<evidence type="ECO:0000313" key="2">
    <source>
        <dbReference type="Proteomes" id="UP000028135"/>
    </source>
</evidence>
<dbReference type="AlphaFoldDB" id="A0A8E1C4I3"/>
<sequence>MLATGQYWLSQVNEPAVTTVTRNEGMCAALAADAMCEQQSEICTSSDPVTRIVNGVAVTQPCWAWQRTYQCNRITSGHNDCGALEANRACTYVRTECLDEEPDGACKVEERVYRCPTPGSAVSDAPQYICGNDVYCINGDCEPIVREASTEFKEALVALHSIDQAGKEFDETNFTVFQGKRETCHKPVFGLINCCAGKVSGLLTVAAGGAALVGGPFQIAALATPFLTLGQWFYCAKPKAAEANRAVPAAPLANPVERMAAITRQLDELKARAILEPTEANVIAYIRFQREQLDRASTFSDTWQRALWQNPDLDYTLQRPVSTVGKRAWLDNRKADRDAVMASLSQRYGLFYFFAQSCGACELFAPILRSVSDSHGMAVMAVSMDGGPSREFPNYVVDAGQRERMGVPGKETPALVLFDTATRRTIPVGFGILSADEIMDRIFALTNTKVGSDY</sequence>
<dbReference type="NCBIfam" id="TIGR02740">
    <property type="entry name" value="TraF-like"/>
    <property type="match status" value="1"/>
</dbReference>
<protein>
    <recommendedName>
        <fullName evidence="3">Conjugal transfer protein TraF</fullName>
    </recommendedName>
</protein>
<organism evidence="1 2">
    <name type="scientific">Sphingobium indicum F2</name>
    <dbReference type="NCBI Taxonomy" id="1450518"/>
    <lineage>
        <taxon>Bacteria</taxon>
        <taxon>Pseudomonadati</taxon>
        <taxon>Pseudomonadota</taxon>
        <taxon>Alphaproteobacteria</taxon>
        <taxon>Sphingomonadales</taxon>
        <taxon>Sphingomonadaceae</taxon>
        <taxon>Sphingobium</taxon>
    </lineage>
</organism>
<dbReference type="InterPro" id="IPR014121">
    <property type="entry name" value="TraN_Ftype"/>
</dbReference>
<dbReference type="Pfam" id="PF13728">
    <property type="entry name" value="TraF"/>
    <property type="match status" value="1"/>
</dbReference>
<name>A0A8E1C4I3_9SPHN</name>